<evidence type="ECO:0000256" key="3">
    <source>
        <dbReference type="ARBA" id="ARBA00022833"/>
    </source>
</evidence>
<dbReference type="OrthoDB" id="1879366at2759"/>
<dbReference type="InterPro" id="IPR002328">
    <property type="entry name" value="ADH_Zn_CS"/>
</dbReference>
<dbReference type="GO" id="GO:0016616">
    <property type="term" value="F:oxidoreductase activity, acting on the CH-OH group of donors, NAD or NADP as acceptor"/>
    <property type="evidence" value="ECO:0000318"/>
    <property type="project" value="GO_Central"/>
</dbReference>
<keyword evidence="3 5" id="KW-0862">Zinc</keyword>
<dbReference type="RefSeq" id="XP_001693170.2">
    <property type="nucleotide sequence ID" value="XM_001693118.2"/>
</dbReference>
<dbReference type="InParanoid" id="A0A2K3DYW6"/>
<dbReference type="InterPro" id="IPR011032">
    <property type="entry name" value="GroES-like_sf"/>
</dbReference>
<dbReference type="InterPro" id="IPR047109">
    <property type="entry name" value="CAD-like"/>
</dbReference>
<evidence type="ECO:0000259" key="6">
    <source>
        <dbReference type="SMART" id="SM00829"/>
    </source>
</evidence>
<gene>
    <name evidence="7" type="ORF">CHLRE_03g207550v5</name>
</gene>
<evidence type="ECO:0000256" key="1">
    <source>
        <dbReference type="ARBA" id="ARBA00001947"/>
    </source>
</evidence>
<dbReference type="OMA" id="GPAWFVF"/>
<evidence type="ECO:0000256" key="2">
    <source>
        <dbReference type="ARBA" id="ARBA00022723"/>
    </source>
</evidence>
<name>A0A2K3DYW6_CHLRE</name>
<dbReference type="InterPro" id="IPR013149">
    <property type="entry name" value="ADH-like_C"/>
</dbReference>
<comment type="similarity">
    <text evidence="5">Belongs to the zinc-containing alcohol dehydrogenase family.</text>
</comment>
<dbReference type="AlphaFoldDB" id="A0A2K3DYW6"/>
<dbReference type="SUPFAM" id="SSF50129">
    <property type="entry name" value="GroES-like"/>
    <property type="match status" value="1"/>
</dbReference>
<dbReference type="InterPro" id="IPR036291">
    <property type="entry name" value="NAD(P)-bd_dom_sf"/>
</dbReference>
<evidence type="ECO:0000256" key="5">
    <source>
        <dbReference type="RuleBase" id="RU361277"/>
    </source>
</evidence>
<comment type="cofactor">
    <cofactor evidence="1 5">
        <name>Zn(2+)</name>
        <dbReference type="ChEBI" id="CHEBI:29105"/>
    </cofactor>
</comment>
<evidence type="ECO:0000313" key="8">
    <source>
        <dbReference type="Proteomes" id="UP000006906"/>
    </source>
</evidence>
<dbReference type="GeneID" id="5718822"/>
<dbReference type="FunCoup" id="A0A2K3DYW6">
    <property type="interactions" value="363"/>
</dbReference>
<dbReference type="STRING" id="3055.A0A2K3DYW6"/>
<keyword evidence="2 5" id="KW-0479">Metal-binding</keyword>
<dbReference type="KEGG" id="cre:CHLRE_03g207550v5"/>
<dbReference type="Gene3D" id="3.40.50.720">
    <property type="entry name" value="NAD(P)-binding Rossmann-like Domain"/>
    <property type="match status" value="1"/>
</dbReference>
<organism evidence="7 8">
    <name type="scientific">Chlamydomonas reinhardtii</name>
    <name type="common">Chlamydomonas smithii</name>
    <dbReference type="NCBI Taxonomy" id="3055"/>
    <lineage>
        <taxon>Eukaryota</taxon>
        <taxon>Viridiplantae</taxon>
        <taxon>Chlorophyta</taxon>
        <taxon>core chlorophytes</taxon>
        <taxon>Chlorophyceae</taxon>
        <taxon>CS clade</taxon>
        <taxon>Chlamydomonadales</taxon>
        <taxon>Chlamydomonadaceae</taxon>
        <taxon>Chlamydomonas</taxon>
    </lineage>
</organism>
<dbReference type="PROSITE" id="PS00059">
    <property type="entry name" value="ADH_ZINC"/>
    <property type="match status" value="1"/>
</dbReference>
<dbReference type="InterPro" id="IPR020843">
    <property type="entry name" value="ER"/>
</dbReference>
<protein>
    <recommendedName>
        <fullName evidence="6">Enoyl reductase (ER) domain-containing protein</fullName>
    </recommendedName>
</protein>
<evidence type="ECO:0000256" key="4">
    <source>
        <dbReference type="ARBA" id="ARBA00023002"/>
    </source>
</evidence>
<dbReference type="Gramene" id="PNW85736">
    <property type="protein sequence ID" value="PNW85736"/>
    <property type="gene ID" value="CHLRE_03g207550v5"/>
</dbReference>
<evidence type="ECO:0000313" key="7">
    <source>
        <dbReference type="EMBL" id="PNW85736.1"/>
    </source>
</evidence>
<dbReference type="PaxDb" id="3055-EDP03196"/>
<sequence length="433" mass="46013">MPRIRSPSDAEVKQQPRAFALLHQVSAGSRGDGGEALQADPQLLQEFVKLYGQPTAQVPDGDISFADFAAMFSRPAVDGKPATSCIGYAAHDNAGVLVPMTFDRAAPGPSDVRIQITHCGICHSDLHMVKNEWNNAIYPMVPGHEIVGIVTEVGEGVTKFKPGDRAGVGCMVDSCGSCEFCKAECGEQQFCKGQVLTYSSKLPDGTVTKGGYSDFIVVKESFVLRIPDSLPLDATAPLLCAGITTYSPLRHFGLDKPGMRLGVVGLGGLGHMAVKIGKGLGLHVTVISTSEAKREEAVKHLGADAFIVSKDSGQMQAAAGSLDGIIDTVSAKHDLAAMVALLRVDGRLVLVGVPEVPLDLPSAALIFKRAMVSGSLIGGIKQTQEMLDFCGEKGITASIEKIPIDYVNTAYERMLRSDVRYRFVIDIQGSLVQ</sequence>
<dbReference type="SMR" id="A0A2K3DYW6"/>
<keyword evidence="8" id="KW-1185">Reference proteome</keyword>
<dbReference type="SMART" id="SM00829">
    <property type="entry name" value="PKS_ER"/>
    <property type="match status" value="1"/>
</dbReference>
<accession>A0A2K3DYW6</accession>
<dbReference type="Pfam" id="PF00107">
    <property type="entry name" value="ADH_zinc_N"/>
    <property type="match status" value="1"/>
</dbReference>
<dbReference type="InterPro" id="IPR013154">
    <property type="entry name" value="ADH-like_N"/>
</dbReference>
<proteinExistence type="inferred from homology"/>
<reference evidence="7 8" key="1">
    <citation type="journal article" date="2007" name="Science">
        <title>The Chlamydomonas genome reveals the evolution of key animal and plant functions.</title>
        <authorList>
            <person name="Merchant S.S."/>
            <person name="Prochnik S.E."/>
            <person name="Vallon O."/>
            <person name="Harris E.H."/>
            <person name="Karpowicz S.J."/>
            <person name="Witman G.B."/>
            <person name="Terry A."/>
            <person name="Salamov A."/>
            <person name="Fritz-Laylin L.K."/>
            <person name="Marechal-Drouard L."/>
            <person name="Marshall W.F."/>
            <person name="Qu L.H."/>
            <person name="Nelson D.R."/>
            <person name="Sanderfoot A.A."/>
            <person name="Spalding M.H."/>
            <person name="Kapitonov V.V."/>
            <person name="Ren Q."/>
            <person name="Ferris P."/>
            <person name="Lindquist E."/>
            <person name="Shapiro H."/>
            <person name="Lucas S.M."/>
            <person name="Grimwood J."/>
            <person name="Schmutz J."/>
            <person name="Cardol P."/>
            <person name="Cerutti H."/>
            <person name="Chanfreau G."/>
            <person name="Chen C.L."/>
            <person name="Cognat V."/>
            <person name="Croft M.T."/>
            <person name="Dent R."/>
            <person name="Dutcher S."/>
            <person name="Fernandez E."/>
            <person name="Fukuzawa H."/>
            <person name="Gonzalez-Ballester D."/>
            <person name="Gonzalez-Halphen D."/>
            <person name="Hallmann A."/>
            <person name="Hanikenne M."/>
            <person name="Hippler M."/>
            <person name="Inwood W."/>
            <person name="Jabbari K."/>
            <person name="Kalanon M."/>
            <person name="Kuras R."/>
            <person name="Lefebvre P.A."/>
            <person name="Lemaire S.D."/>
            <person name="Lobanov A.V."/>
            <person name="Lohr M."/>
            <person name="Manuell A."/>
            <person name="Meier I."/>
            <person name="Mets L."/>
            <person name="Mittag M."/>
            <person name="Mittelmeier T."/>
            <person name="Moroney J.V."/>
            <person name="Moseley J."/>
            <person name="Napoli C."/>
            <person name="Nedelcu A.M."/>
            <person name="Niyogi K."/>
            <person name="Novoselov S.V."/>
            <person name="Paulsen I.T."/>
            <person name="Pazour G."/>
            <person name="Purton S."/>
            <person name="Ral J.P."/>
            <person name="Riano-Pachon D.M."/>
            <person name="Riekhof W."/>
            <person name="Rymarquis L."/>
            <person name="Schroda M."/>
            <person name="Stern D."/>
            <person name="Umen J."/>
            <person name="Willows R."/>
            <person name="Wilson N."/>
            <person name="Zimmer S.L."/>
            <person name="Allmer J."/>
            <person name="Balk J."/>
            <person name="Bisova K."/>
            <person name="Chen C.J."/>
            <person name="Elias M."/>
            <person name="Gendler K."/>
            <person name="Hauser C."/>
            <person name="Lamb M.R."/>
            <person name="Ledford H."/>
            <person name="Long J.C."/>
            <person name="Minagawa J."/>
            <person name="Page M.D."/>
            <person name="Pan J."/>
            <person name="Pootakham W."/>
            <person name="Roje S."/>
            <person name="Rose A."/>
            <person name="Stahlberg E."/>
            <person name="Terauchi A.M."/>
            <person name="Yang P."/>
            <person name="Ball S."/>
            <person name="Bowler C."/>
            <person name="Dieckmann C.L."/>
            <person name="Gladyshev V.N."/>
            <person name="Green P."/>
            <person name="Jorgensen R."/>
            <person name="Mayfield S."/>
            <person name="Mueller-Roeber B."/>
            <person name="Rajamani S."/>
            <person name="Sayre R.T."/>
            <person name="Brokstein P."/>
            <person name="Dubchak I."/>
            <person name="Goodstein D."/>
            <person name="Hornick L."/>
            <person name="Huang Y.W."/>
            <person name="Jhaveri J."/>
            <person name="Luo Y."/>
            <person name="Martinez D."/>
            <person name="Ngau W.C."/>
            <person name="Otillar B."/>
            <person name="Poliakov A."/>
            <person name="Porter A."/>
            <person name="Szajkowski L."/>
            <person name="Werner G."/>
            <person name="Zhou K."/>
            <person name="Grigoriev I.V."/>
            <person name="Rokhsar D.S."/>
            <person name="Grossman A.R."/>
        </authorList>
    </citation>
    <scope>NUCLEOTIDE SEQUENCE [LARGE SCALE GENOMIC DNA]</scope>
    <source>
        <strain evidence="8">CC-503</strain>
    </source>
</reference>
<dbReference type="FunFam" id="3.40.50.720:FF:000022">
    <property type="entry name" value="Cinnamyl alcohol dehydrogenase"/>
    <property type="match status" value="1"/>
</dbReference>
<dbReference type="CDD" id="cd05283">
    <property type="entry name" value="CAD1"/>
    <property type="match status" value="1"/>
</dbReference>
<dbReference type="SUPFAM" id="SSF51735">
    <property type="entry name" value="NAD(P)-binding Rossmann-fold domains"/>
    <property type="match status" value="1"/>
</dbReference>
<dbReference type="Pfam" id="PF08240">
    <property type="entry name" value="ADH_N"/>
    <property type="match status" value="1"/>
</dbReference>
<dbReference type="EMBL" id="CM008964">
    <property type="protein sequence ID" value="PNW85736.1"/>
    <property type="molecule type" value="Genomic_DNA"/>
</dbReference>
<feature type="domain" description="Enoyl reductase (ER)" evidence="6">
    <location>
        <begin position="89"/>
        <end position="425"/>
    </location>
</feature>
<dbReference type="Proteomes" id="UP000006906">
    <property type="component" value="Chromosome 3"/>
</dbReference>
<keyword evidence="4" id="KW-0560">Oxidoreductase</keyword>
<dbReference type="Gene3D" id="3.90.180.10">
    <property type="entry name" value="Medium-chain alcohol dehydrogenases, catalytic domain"/>
    <property type="match status" value="1"/>
</dbReference>
<dbReference type="PANTHER" id="PTHR42683">
    <property type="entry name" value="ALDEHYDE REDUCTASE"/>
    <property type="match status" value="1"/>
</dbReference>
<dbReference type="GO" id="GO:0008270">
    <property type="term" value="F:zinc ion binding"/>
    <property type="evidence" value="ECO:0007669"/>
    <property type="project" value="InterPro"/>
</dbReference>